<feature type="region of interest" description="Disordered" evidence="1">
    <location>
        <begin position="22"/>
        <end position="57"/>
    </location>
</feature>
<dbReference type="Proteomes" id="UP000240739">
    <property type="component" value="Unassembled WGS sequence"/>
</dbReference>
<proteinExistence type="predicted"/>
<keyword evidence="3" id="KW-1185">Reference proteome</keyword>
<name>A0A2T4UKQ6_9ACTN</name>
<accession>A0A2T4UKQ6</accession>
<comment type="caution">
    <text evidence="2">The sequence shown here is derived from an EMBL/GenBank/DDBJ whole genome shotgun (WGS) entry which is preliminary data.</text>
</comment>
<evidence type="ECO:0000313" key="2">
    <source>
        <dbReference type="EMBL" id="PTL59801.1"/>
    </source>
</evidence>
<feature type="compositionally biased region" description="Pro residues" evidence="1">
    <location>
        <begin position="119"/>
        <end position="133"/>
    </location>
</feature>
<dbReference type="OrthoDB" id="9835242at2"/>
<feature type="region of interest" description="Disordered" evidence="1">
    <location>
        <begin position="113"/>
        <end position="133"/>
    </location>
</feature>
<evidence type="ECO:0000256" key="1">
    <source>
        <dbReference type="SAM" id="MobiDB-lite"/>
    </source>
</evidence>
<dbReference type="EMBL" id="PYYB01000001">
    <property type="protein sequence ID" value="PTL59801.1"/>
    <property type="molecule type" value="Genomic_DNA"/>
</dbReference>
<gene>
    <name evidence="2" type="ORF">C7Y72_09135</name>
</gene>
<evidence type="ECO:0000313" key="3">
    <source>
        <dbReference type="Proteomes" id="UP000240739"/>
    </source>
</evidence>
<sequence>MPGAERDITSTLSELERKLEDLESELAAAGEPVVPPPPTPAAVTPPPAVAPSVPNGSLDDLRAQLAELERFRDSLESSTRALIDEYRLLLAQRPAPTPAPVLTTPSDLPPIGGGWSPSAPVPTTPVVPPAPPTPPVSTIVPLPTPEPAVPPAPPPLAPVVPEPADPVAHIPAPAPPASVLPPSFSPPPGDAVAADPTVQGQLTLDAGPFADIATLSSFEQALGRLPGAQDVYVKGFEGNRALIDLQLAGPIALATRLREVSPLPVTVREPAPGAARIQVDVEEMTGA</sequence>
<feature type="compositionally biased region" description="Pro residues" evidence="1">
    <location>
        <begin position="33"/>
        <end position="49"/>
    </location>
</feature>
<dbReference type="RefSeq" id="WP_107568445.1">
    <property type="nucleotide sequence ID" value="NZ_PYYB01000001.1"/>
</dbReference>
<protein>
    <submittedName>
        <fullName evidence="2">Uncharacterized protein</fullName>
    </submittedName>
</protein>
<dbReference type="PRINTS" id="PR01217">
    <property type="entry name" value="PRICHEXTENSN"/>
</dbReference>
<reference evidence="2 3" key="1">
    <citation type="submission" date="2018-03" db="EMBL/GenBank/DDBJ databases">
        <title>Aquarubrobacter algicola gen. nov., sp. nov., a novel actinobacterium isolated from shallow eutrophic lake during the end of cyanobacterial harmful algal blooms.</title>
        <authorList>
            <person name="Chun S.J."/>
        </authorList>
    </citation>
    <scope>NUCLEOTIDE SEQUENCE [LARGE SCALE GENOMIC DNA]</scope>
    <source>
        <strain evidence="2 3">Seoho-28</strain>
    </source>
</reference>
<organism evidence="2 3">
    <name type="scientific">Paraconexibacter algicola</name>
    <dbReference type="NCBI Taxonomy" id="2133960"/>
    <lineage>
        <taxon>Bacteria</taxon>
        <taxon>Bacillati</taxon>
        <taxon>Actinomycetota</taxon>
        <taxon>Thermoleophilia</taxon>
        <taxon>Solirubrobacterales</taxon>
        <taxon>Paraconexibacteraceae</taxon>
        <taxon>Paraconexibacter</taxon>
    </lineage>
</organism>
<dbReference type="AlphaFoldDB" id="A0A2T4UKQ6"/>